<gene>
    <name evidence="7" type="ORF">F985_01644</name>
</gene>
<evidence type="ECO:0000313" key="8">
    <source>
        <dbReference type="Proteomes" id="UP000013065"/>
    </source>
</evidence>
<evidence type="ECO:0008006" key="9">
    <source>
        <dbReference type="Google" id="ProtNLM"/>
    </source>
</evidence>
<evidence type="ECO:0000256" key="2">
    <source>
        <dbReference type="ARBA" id="ARBA00022475"/>
    </source>
</evidence>
<dbReference type="EMBL" id="APOO01000020">
    <property type="protein sequence ID" value="ENU43720.1"/>
    <property type="molecule type" value="Genomic_DNA"/>
</dbReference>
<dbReference type="InterPro" id="IPR001123">
    <property type="entry name" value="LeuE-type"/>
</dbReference>
<feature type="transmembrane region" description="Helical" evidence="6">
    <location>
        <begin position="92"/>
        <end position="110"/>
    </location>
</feature>
<reference evidence="8" key="1">
    <citation type="submission" date="2013-02" db="EMBL/GenBank/DDBJ databases">
        <title>The Genome Sequence of Acinetobacter sp. NIPH 973.</title>
        <authorList>
            <consortium name="The Broad Institute Genome Sequencing Platform"/>
            <consortium name="The Broad Institute Genome Sequencing Center for Infectious Disease"/>
            <person name="Cerqueira G."/>
            <person name="Feldgarden M."/>
            <person name="Courvalin P."/>
            <person name="Perichon B."/>
            <person name="Grillot-Courvalin C."/>
            <person name="Clermont D."/>
            <person name="Rocha E."/>
            <person name="Yoon E.-J."/>
            <person name="Nemec A."/>
            <person name="Walker B."/>
            <person name="Young S.K."/>
            <person name="Zeng Q."/>
            <person name="Gargeya S."/>
            <person name="Fitzgerald M."/>
            <person name="Haas B."/>
            <person name="Abouelleil A."/>
            <person name="Alvarado L."/>
            <person name="Arachchi H.M."/>
            <person name="Berlin A.M."/>
            <person name="Chapman S.B."/>
            <person name="Dewar J."/>
            <person name="Goldberg J."/>
            <person name="Griggs A."/>
            <person name="Gujja S."/>
            <person name="Hansen M."/>
            <person name="Howarth C."/>
            <person name="Imamovic A."/>
            <person name="Larimer J."/>
            <person name="McCowan C."/>
            <person name="Murphy C."/>
            <person name="Neiman D."/>
            <person name="Pearson M."/>
            <person name="Priest M."/>
            <person name="Roberts A."/>
            <person name="Saif S."/>
            <person name="Shea T."/>
            <person name="Sisk P."/>
            <person name="Sykes S."/>
            <person name="Wortman J."/>
            <person name="Nusbaum C."/>
            <person name="Birren B."/>
        </authorList>
    </citation>
    <scope>NUCLEOTIDE SEQUENCE [LARGE SCALE GENOMIC DNA]</scope>
    <source>
        <strain evidence="8">NIPH 973</strain>
    </source>
</reference>
<dbReference type="HOGENOM" id="CLU_079569_3_0_6"/>
<evidence type="ECO:0000256" key="4">
    <source>
        <dbReference type="ARBA" id="ARBA00022989"/>
    </source>
</evidence>
<feature type="transmembrane region" description="Helical" evidence="6">
    <location>
        <begin position="57"/>
        <end position="86"/>
    </location>
</feature>
<evidence type="ECO:0000256" key="6">
    <source>
        <dbReference type="SAM" id="Phobius"/>
    </source>
</evidence>
<evidence type="ECO:0000256" key="1">
    <source>
        <dbReference type="ARBA" id="ARBA00004651"/>
    </source>
</evidence>
<proteinExistence type="predicted"/>
<dbReference type="PANTHER" id="PTHR30086">
    <property type="entry name" value="ARGININE EXPORTER PROTEIN ARGO"/>
    <property type="match status" value="1"/>
</dbReference>
<dbReference type="AlphaFoldDB" id="N8QYP4"/>
<comment type="caution">
    <text evidence="7">The sequence shown here is derived from an EMBL/GenBank/DDBJ whole genome shotgun (WGS) entry which is preliminary data.</text>
</comment>
<feature type="transmembrane region" description="Helical" evidence="6">
    <location>
        <begin position="164"/>
        <end position="190"/>
    </location>
</feature>
<keyword evidence="4 6" id="KW-1133">Transmembrane helix</keyword>
<dbReference type="Pfam" id="PF01810">
    <property type="entry name" value="LysE"/>
    <property type="match status" value="1"/>
</dbReference>
<dbReference type="PANTHER" id="PTHR30086:SF20">
    <property type="entry name" value="ARGININE EXPORTER PROTEIN ARGO-RELATED"/>
    <property type="match status" value="1"/>
</dbReference>
<evidence type="ECO:0000256" key="5">
    <source>
        <dbReference type="ARBA" id="ARBA00023136"/>
    </source>
</evidence>
<protein>
    <recommendedName>
        <fullName evidence="9">LysE family translocator</fullName>
    </recommendedName>
</protein>
<dbReference type="PATRIC" id="fig|520709.3.peg.1600"/>
<evidence type="ECO:0000256" key="3">
    <source>
        <dbReference type="ARBA" id="ARBA00022692"/>
    </source>
</evidence>
<keyword evidence="5 6" id="KW-0472">Membrane</keyword>
<keyword evidence="3 6" id="KW-0812">Transmembrane</keyword>
<dbReference type="GO" id="GO:0015171">
    <property type="term" value="F:amino acid transmembrane transporter activity"/>
    <property type="evidence" value="ECO:0007669"/>
    <property type="project" value="TreeGrafter"/>
</dbReference>
<accession>N8QYP4</accession>
<feature type="transmembrane region" description="Helical" evidence="6">
    <location>
        <begin position="137"/>
        <end position="158"/>
    </location>
</feature>
<reference evidence="7 8" key="2">
    <citation type="journal article" date="2015" name="Int. J. Syst. Evol. Microbiol.">
        <title>Acinetobacter seifertii sp. nov., a member of the Acinetobacter calcoaceticus-Acinetobacter baumannii complex isolated from human clinical specimens.</title>
        <authorList>
            <person name="Nemec A."/>
            <person name="Krizova L."/>
            <person name="Maixnerova M."/>
            <person name="Sedo O."/>
            <person name="Brisse S."/>
            <person name="Higgins P.G."/>
        </authorList>
    </citation>
    <scope>NUCLEOTIDE SEQUENCE [LARGE SCALE GENOMIC DNA]</scope>
    <source>
        <strain evidence="7 8">NIPH 973</strain>
    </source>
</reference>
<comment type="subcellular location">
    <subcellularLocation>
        <location evidence="1">Cell membrane</location>
        <topology evidence="1">Multi-pass membrane protein</topology>
    </subcellularLocation>
</comment>
<evidence type="ECO:0000313" key="7">
    <source>
        <dbReference type="EMBL" id="ENU43720.1"/>
    </source>
</evidence>
<dbReference type="Proteomes" id="UP000013065">
    <property type="component" value="Unassembled WGS sequence"/>
</dbReference>
<feature type="transmembrane region" description="Helical" evidence="6">
    <location>
        <begin position="17"/>
        <end position="36"/>
    </location>
</feature>
<name>N8QYP4_9GAMM</name>
<dbReference type="PIRSF" id="PIRSF006324">
    <property type="entry name" value="LeuE"/>
    <property type="match status" value="1"/>
</dbReference>
<dbReference type="GO" id="GO:0005886">
    <property type="term" value="C:plasma membrane"/>
    <property type="evidence" value="ECO:0007669"/>
    <property type="project" value="UniProtKB-SubCell"/>
</dbReference>
<keyword evidence="2" id="KW-1003">Cell membrane</keyword>
<organism evidence="7 8">
    <name type="scientific">Acinetobacter seifertii</name>
    <dbReference type="NCBI Taxonomy" id="1530123"/>
    <lineage>
        <taxon>Bacteria</taxon>
        <taxon>Pseudomonadati</taxon>
        <taxon>Pseudomonadota</taxon>
        <taxon>Gammaproteobacteria</taxon>
        <taxon>Moraxellales</taxon>
        <taxon>Moraxellaceae</taxon>
        <taxon>Acinetobacter</taxon>
        <taxon>Acinetobacter calcoaceticus/baumannii complex</taxon>
    </lineage>
</organism>
<sequence>MNLTYILHFTLSIRRNLAVMTTILIPYLIAITLLTLTPGLDTTLIIRTATLEGKSKAFQAAVGICLGCIAWGIVVACGLGALLMASDLAFNILKWMGATYLAWLGLNMILKPRSQLTDMQESNSNASSSQNWFVKGFLGNLLNPKVGIFYISFLPQFIPPQASAFIWVMGLVMIHVIIGMLWLTLLILAMQSLSRYLKQPKFVKYMDRITGSIFVLFALKLALSKR</sequence>